<dbReference type="PROSITE" id="PS50021">
    <property type="entry name" value="CH"/>
    <property type="match status" value="1"/>
</dbReference>
<evidence type="ECO:0000313" key="7">
    <source>
        <dbReference type="RefSeq" id="XP_070462474.1"/>
    </source>
</evidence>
<evidence type="ECO:0000256" key="1">
    <source>
        <dbReference type="ARBA" id="ARBA00022614"/>
    </source>
</evidence>
<accession>A0ABM4NC01</accession>
<reference evidence="7" key="1">
    <citation type="submission" date="2025-08" db="UniProtKB">
        <authorList>
            <consortium name="RefSeq"/>
        </authorList>
    </citation>
    <scope>IDENTIFICATION</scope>
    <source>
        <tissue evidence="7">Blood</tissue>
    </source>
</reference>
<evidence type="ECO:0000256" key="3">
    <source>
        <dbReference type="SAM" id="Coils"/>
    </source>
</evidence>
<dbReference type="Gene3D" id="1.10.418.10">
    <property type="entry name" value="Calponin-like domain"/>
    <property type="match status" value="1"/>
</dbReference>
<feature type="compositionally biased region" description="Basic and acidic residues" evidence="4">
    <location>
        <begin position="403"/>
        <end position="413"/>
    </location>
</feature>
<dbReference type="Pfam" id="PF13855">
    <property type="entry name" value="LRR_8"/>
    <property type="match status" value="2"/>
</dbReference>
<keyword evidence="6" id="KW-1185">Reference proteome</keyword>
<dbReference type="InterPro" id="IPR036872">
    <property type="entry name" value="CH_dom_sf"/>
</dbReference>
<protein>
    <submittedName>
        <fullName evidence="7">Leucine-rich repeat and calponin homology domain-containing protein 2 isoform X7</fullName>
    </submittedName>
</protein>
<feature type="region of interest" description="Disordered" evidence="4">
    <location>
        <begin position="554"/>
        <end position="616"/>
    </location>
</feature>
<dbReference type="InterPro" id="IPR003591">
    <property type="entry name" value="Leu-rich_rpt_typical-subtyp"/>
</dbReference>
<feature type="domain" description="Calponin-homology (CH)" evidence="5">
    <location>
        <begin position="630"/>
        <end position="743"/>
    </location>
</feature>
<keyword evidence="3" id="KW-0175">Coiled coil</keyword>
<dbReference type="CDD" id="cd21271">
    <property type="entry name" value="CH_LRCH2"/>
    <property type="match status" value="1"/>
</dbReference>
<evidence type="ECO:0000256" key="2">
    <source>
        <dbReference type="ARBA" id="ARBA00022737"/>
    </source>
</evidence>
<name>A0ABM4NC01_EQUPR</name>
<feature type="region of interest" description="Disordered" evidence="4">
    <location>
        <begin position="342"/>
        <end position="425"/>
    </location>
</feature>
<dbReference type="Pfam" id="PF00307">
    <property type="entry name" value="CH"/>
    <property type="match status" value="1"/>
</dbReference>
<dbReference type="SMART" id="SM00364">
    <property type="entry name" value="LRR_BAC"/>
    <property type="match status" value="4"/>
</dbReference>
<dbReference type="SUPFAM" id="SSF47576">
    <property type="entry name" value="Calponin-homology domain, CH-domain"/>
    <property type="match status" value="1"/>
</dbReference>
<feature type="compositionally biased region" description="Basic and acidic residues" evidence="4">
    <location>
        <begin position="492"/>
        <end position="501"/>
    </location>
</feature>
<dbReference type="GeneID" id="103541149"/>
<dbReference type="PANTHER" id="PTHR48051">
    <property type="match status" value="1"/>
</dbReference>
<proteinExistence type="predicted"/>
<feature type="region of interest" description="Disordered" evidence="4">
    <location>
        <begin position="481"/>
        <end position="542"/>
    </location>
</feature>
<feature type="coiled-coil region" evidence="3">
    <location>
        <begin position="623"/>
        <end position="650"/>
    </location>
</feature>
<dbReference type="SMART" id="SM00033">
    <property type="entry name" value="CH"/>
    <property type="match status" value="1"/>
</dbReference>
<sequence length="753" mass="82857">MRSKNPLHSRHKLGVLSGAILSPRNMAASQGGGGNTGGGGCGGGGNSGGGGAAGVGGGGAGGGGGGGGGTLVVPIPVPTLFGQPFPNGPQWNPGSLQPQHTVRSLDRALEEAGNSGILSLSGRKLRDFPGSGYDLTDTTQADLSRNRFTEIPSDVWLFAPLETLNLYHNCIKTIPEAIKNLQMLTYLNISRNLLSTLPKYLFDLPLKVLVVSNNKLVSIPEEIGKLKDLMELDISCNEIQVLPQQMGKLHSLRELNIRRNNLHVLPDELGDLPLVKLDFSCNKVTEIPVCYRKLHHLQVIVLDNNPLQVPPAQICLKGKVHIFKYLNIQACCRMDKKPDSLDLPSLSKRIPSQPLTDSMEDFYPNKNHGPDSGIGSDNGEKRLSTTEPSDDDTISLHSQVSESNREQTSRNDNHSIGSKPDSQKDQEVYDFIDPNTEDVAVPEQGDAHIASFVSFLKGKEKGLEKSQKIEELGDEKRILNRSTSVTRNKPKQAAECEKSISADEVNSPLSPLTWQPLENQKDQIDEQQWPESQPIIWQSEERRRSKQIRKDYFKYKSSRKSSSGNENDEQDSDNANMSPQSPVSEEYDRTDGFSHGPFGLKPRSAFSRSSRQEYGAADPGFTMRRKMEHLREEREQIRQLRNNLESRLKVILPDDIGAALMDGVVLCHLANHIRPRSVASIHVPSPAVPKLSMAKCRRNVENFLDACKKLGVSQERLCLPHHILEERGLVKVGVTVQALLELPTTKASQLSTA</sequence>
<dbReference type="InterPro" id="IPR001611">
    <property type="entry name" value="Leu-rich_rpt"/>
</dbReference>
<evidence type="ECO:0000313" key="6">
    <source>
        <dbReference type="Proteomes" id="UP001652662"/>
    </source>
</evidence>
<dbReference type="SUPFAM" id="SSF52058">
    <property type="entry name" value="L domain-like"/>
    <property type="match status" value="1"/>
</dbReference>
<dbReference type="InterPro" id="IPR001715">
    <property type="entry name" value="CH_dom"/>
</dbReference>
<evidence type="ECO:0000256" key="4">
    <source>
        <dbReference type="SAM" id="MobiDB-lite"/>
    </source>
</evidence>
<dbReference type="InterPro" id="IPR050216">
    <property type="entry name" value="LRR_domain-containing"/>
</dbReference>
<feature type="compositionally biased region" description="Polar residues" evidence="4">
    <location>
        <begin position="573"/>
        <end position="583"/>
    </location>
</feature>
<gene>
    <name evidence="7" type="primary">LRCH2</name>
</gene>
<dbReference type="PANTHER" id="PTHR48051:SF14">
    <property type="entry name" value="LEUCINE-RICH REPEAT AND CALPONIN HOMOLOGY DOMAIN-CONTAINING PROTEIN 2 ISOFORM X1"/>
    <property type="match status" value="1"/>
</dbReference>
<dbReference type="InterPro" id="IPR032675">
    <property type="entry name" value="LRR_dom_sf"/>
</dbReference>
<dbReference type="SMART" id="SM00369">
    <property type="entry name" value="LRR_TYP"/>
    <property type="match status" value="5"/>
</dbReference>
<keyword evidence="1" id="KW-0433">Leucine-rich repeat</keyword>
<organism evidence="6 7">
    <name type="scientific">Equus przewalskii</name>
    <name type="common">Przewalski's horse</name>
    <name type="synonym">Equus caballus przewalskii</name>
    <dbReference type="NCBI Taxonomy" id="9798"/>
    <lineage>
        <taxon>Eukaryota</taxon>
        <taxon>Metazoa</taxon>
        <taxon>Chordata</taxon>
        <taxon>Craniata</taxon>
        <taxon>Vertebrata</taxon>
        <taxon>Euteleostomi</taxon>
        <taxon>Mammalia</taxon>
        <taxon>Eutheria</taxon>
        <taxon>Laurasiatheria</taxon>
        <taxon>Perissodactyla</taxon>
        <taxon>Equidae</taxon>
        <taxon>Equus</taxon>
    </lineage>
</organism>
<evidence type="ECO:0000259" key="5">
    <source>
        <dbReference type="PROSITE" id="PS50021"/>
    </source>
</evidence>
<feature type="compositionally biased region" description="Polar residues" evidence="4">
    <location>
        <begin position="507"/>
        <end position="518"/>
    </location>
</feature>
<dbReference type="RefSeq" id="XP_070462474.1">
    <property type="nucleotide sequence ID" value="XM_070606373.1"/>
</dbReference>
<dbReference type="PROSITE" id="PS51450">
    <property type="entry name" value="LRR"/>
    <property type="match status" value="1"/>
</dbReference>
<dbReference type="Proteomes" id="UP001652662">
    <property type="component" value="Chromosome X"/>
</dbReference>
<keyword evidence="2" id="KW-0677">Repeat</keyword>
<dbReference type="Gene3D" id="3.80.10.10">
    <property type="entry name" value="Ribonuclease Inhibitor"/>
    <property type="match status" value="2"/>
</dbReference>